<feature type="domain" description="Cell division protein A C-terminal" evidence="4">
    <location>
        <begin position="329"/>
        <end position="370"/>
    </location>
</feature>
<sequence>MTSLSEVYEGQVGEYASLRRLYLGVGLFLLGALLVVCGIAVATTESSISALGLTDARQYGGVLGGLGVPAVFLGIFTVLPAGRRTRAAAIVGAGVALLGVALFAHAYPCQWSGSNCGEGLVNLTLPTSGVYFLGIMTTFWCLFVGVANFKSRNDPGGTVRLQVTRQGETEIIEVPRSQVTEVDGAKGAMGRMGGIGFMGNTPDGDVETQTNRRGDLATSAPDSPASEPTRRGSGRRDSTSQGPASRDSPGRDSSGRDSASRESSGGDSPASDGGASTQDIQPLRDRPGGASTASASSPAAGSPSDQSTQSAPSTGDTDAAGDRPKNAGDAYCGSCTHFQYVRTENGMQPYCGLHDDLMDDMDACEEWNPR</sequence>
<dbReference type="Proteomes" id="UP000509626">
    <property type="component" value="Chromosome"/>
</dbReference>
<organism evidence="5 6">
    <name type="scientific">Halorarum salinum</name>
    <dbReference type="NCBI Taxonomy" id="2743089"/>
    <lineage>
        <taxon>Archaea</taxon>
        <taxon>Methanobacteriati</taxon>
        <taxon>Methanobacteriota</taxon>
        <taxon>Stenosarchaea group</taxon>
        <taxon>Halobacteria</taxon>
        <taxon>Halobacteriales</taxon>
        <taxon>Haloferacaceae</taxon>
        <taxon>Halorarum</taxon>
    </lineage>
</organism>
<evidence type="ECO:0000256" key="2">
    <source>
        <dbReference type="SAM" id="Phobius"/>
    </source>
</evidence>
<feature type="compositionally biased region" description="Low complexity" evidence="1">
    <location>
        <begin position="261"/>
        <end position="276"/>
    </location>
</feature>
<evidence type="ECO:0000313" key="6">
    <source>
        <dbReference type="Proteomes" id="UP000509626"/>
    </source>
</evidence>
<evidence type="ECO:0000259" key="3">
    <source>
        <dbReference type="Pfam" id="PF23600"/>
    </source>
</evidence>
<keyword evidence="2" id="KW-0472">Membrane</keyword>
<dbReference type="EMBL" id="CP058579">
    <property type="protein sequence ID" value="QLG60557.1"/>
    <property type="molecule type" value="Genomic_DNA"/>
</dbReference>
<proteinExistence type="predicted"/>
<feature type="compositionally biased region" description="Basic and acidic residues" evidence="1">
    <location>
        <begin position="248"/>
        <end position="260"/>
    </location>
</feature>
<dbReference type="RefSeq" id="WP_179267143.1">
    <property type="nucleotide sequence ID" value="NZ_CP058579.1"/>
</dbReference>
<feature type="compositionally biased region" description="Polar residues" evidence="1">
    <location>
        <begin position="305"/>
        <end position="316"/>
    </location>
</feature>
<dbReference type="InterPro" id="IPR055563">
    <property type="entry name" value="CdpA_N"/>
</dbReference>
<feature type="transmembrane region" description="Helical" evidence="2">
    <location>
        <begin position="88"/>
        <end position="108"/>
    </location>
</feature>
<feature type="compositionally biased region" description="Basic and acidic residues" evidence="1">
    <location>
        <begin position="228"/>
        <end position="238"/>
    </location>
</feature>
<keyword evidence="2" id="KW-0812">Transmembrane</keyword>
<dbReference type="InterPro" id="IPR055564">
    <property type="entry name" value="CdpA_C"/>
</dbReference>
<dbReference type="GeneID" id="56036167"/>
<dbReference type="AlphaFoldDB" id="A0A7D5Q7Y4"/>
<feature type="compositionally biased region" description="Low complexity" evidence="1">
    <location>
        <begin position="288"/>
        <end position="304"/>
    </location>
</feature>
<feature type="transmembrane region" description="Helical" evidence="2">
    <location>
        <begin position="21"/>
        <end position="42"/>
    </location>
</feature>
<feature type="transmembrane region" description="Helical" evidence="2">
    <location>
        <begin position="128"/>
        <end position="149"/>
    </location>
</feature>
<reference evidence="5 6" key="1">
    <citation type="submission" date="2020-06" db="EMBL/GenBank/DDBJ databases">
        <title>NJ-3-1, isolated from saline soil.</title>
        <authorList>
            <person name="Cui H.L."/>
            <person name="Shi X."/>
        </authorList>
    </citation>
    <scope>NUCLEOTIDE SEQUENCE [LARGE SCALE GENOMIC DNA]</scope>
    <source>
        <strain evidence="5 6">NJ-3-1</strain>
    </source>
</reference>
<feature type="region of interest" description="Disordered" evidence="1">
    <location>
        <begin position="190"/>
        <end position="332"/>
    </location>
</feature>
<dbReference type="KEGG" id="halu:HUG12_01870"/>
<dbReference type="Pfam" id="PF23600">
    <property type="entry name" value="CdpA_N"/>
    <property type="match status" value="1"/>
</dbReference>
<evidence type="ECO:0000256" key="1">
    <source>
        <dbReference type="SAM" id="MobiDB-lite"/>
    </source>
</evidence>
<feature type="domain" description="Cell division protein A N-terminal" evidence="3">
    <location>
        <begin position="2"/>
        <end position="155"/>
    </location>
</feature>
<dbReference type="Pfam" id="PF23601">
    <property type="entry name" value="CdpA_C"/>
    <property type="match status" value="1"/>
</dbReference>
<protein>
    <submittedName>
        <fullName evidence="5">Ribonuclease BN</fullName>
    </submittedName>
</protein>
<name>A0A7D5Q7Y4_9EURY</name>
<accession>A0A7D5Q7Y4</accession>
<gene>
    <name evidence="5" type="ORF">HUG12_01870</name>
</gene>
<evidence type="ECO:0000313" key="5">
    <source>
        <dbReference type="EMBL" id="QLG60557.1"/>
    </source>
</evidence>
<evidence type="ECO:0000259" key="4">
    <source>
        <dbReference type="Pfam" id="PF23601"/>
    </source>
</evidence>
<keyword evidence="2" id="KW-1133">Transmembrane helix</keyword>
<keyword evidence="6" id="KW-1185">Reference proteome</keyword>
<dbReference type="OrthoDB" id="235883at2157"/>
<feature type="transmembrane region" description="Helical" evidence="2">
    <location>
        <begin position="62"/>
        <end position="81"/>
    </location>
</feature>